<dbReference type="GO" id="GO:0120147">
    <property type="term" value="F:formylglycine-generating oxidase activity"/>
    <property type="evidence" value="ECO:0007669"/>
    <property type="project" value="TreeGrafter"/>
</dbReference>
<accession>A0A6M0RUE9</accession>
<dbReference type="InterPro" id="IPR016187">
    <property type="entry name" value="CTDL_fold"/>
</dbReference>
<dbReference type="Gene3D" id="3.40.50.10140">
    <property type="entry name" value="Toll/interleukin-1 receptor homology (TIR) domain"/>
    <property type="match status" value="1"/>
</dbReference>
<dbReference type="PANTHER" id="PTHR23150">
    <property type="entry name" value="SULFATASE MODIFYING FACTOR 1, 2"/>
    <property type="match status" value="1"/>
</dbReference>
<dbReference type="InterPro" id="IPR005532">
    <property type="entry name" value="SUMF_dom"/>
</dbReference>
<dbReference type="SUPFAM" id="SSF56436">
    <property type="entry name" value="C-type lectin-like"/>
    <property type="match status" value="1"/>
</dbReference>
<dbReference type="PANTHER" id="PTHR23150:SF19">
    <property type="entry name" value="FORMYLGLYCINE-GENERATING ENZYME"/>
    <property type="match status" value="1"/>
</dbReference>
<organism evidence="2 3">
    <name type="scientific">Adonisia turfae CCMR0081</name>
    <dbReference type="NCBI Taxonomy" id="2292702"/>
    <lineage>
        <taxon>Bacteria</taxon>
        <taxon>Bacillati</taxon>
        <taxon>Cyanobacteriota</taxon>
        <taxon>Adonisia</taxon>
        <taxon>Adonisia turfae</taxon>
    </lineage>
</organism>
<reference evidence="2 3" key="1">
    <citation type="journal article" date="2020" name="Microb. Ecol.">
        <title>Ecogenomics of the Marine Benthic Filamentous Cyanobacterium Adonisia.</title>
        <authorList>
            <person name="Walter J.M."/>
            <person name="Coutinho F.H."/>
            <person name="Leomil L."/>
            <person name="Hargreaves P.I."/>
            <person name="Campeao M.E."/>
            <person name="Vieira V.V."/>
            <person name="Silva B.S."/>
            <person name="Fistarol G.O."/>
            <person name="Salomon P.S."/>
            <person name="Sawabe T."/>
            <person name="Mino S."/>
            <person name="Hosokawa M."/>
            <person name="Miyashita H."/>
            <person name="Maruyama F."/>
            <person name="van Verk M.C."/>
            <person name="Dutilh B.E."/>
            <person name="Thompson C.C."/>
            <person name="Thompson F.L."/>
        </authorList>
    </citation>
    <scope>NUCLEOTIDE SEQUENCE [LARGE SCALE GENOMIC DNA]</scope>
    <source>
        <strain evidence="2 3">CCMR0081</strain>
    </source>
</reference>
<name>A0A6M0RUE9_9CYAN</name>
<dbReference type="InterPro" id="IPR000157">
    <property type="entry name" value="TIR_dom"/>
</dbReference>
<evidence type="ECO:0000313" key="3">
    <source>
        <dbReference type="Proteomes" id="UP000481033"/>
    </source>
</evidence>
<protein>
    <submittedName>
        <fullName evidence="2">TIR domain-containing protein</fullName>
    </submittedName>
</protein>
<dbReference type="GO" id="GO:0007165">
    <property type="term" value="P:signal transduction"/>
    <property type="evidence" value="ECO:0007669"/>
    <property type="project" value="InterPro"/>
</dbReference>
<gene>
    <name evidence="2" type="ORF">DXZ20_29980</name>
</gene>
<dbReference type="InterPro" id="IPR042095">
    <property type="entry name" value="SUMF_sf"/>
</dbReference>
<dbReference type="SUPFAM" id="SSF52200">
    <property type="entry name" value="Toll/Interleukin receptor TIR domain"/>
    <property type="match status" value="1"/>
</dbReference>
<dbReference type="AlphaFoldDB" id="A0A6M0RUE9"/>
<dbReference type="InterPro" id="IPR035897">
    <property type="entry name" value="Toll_tir_struct_dom_sf"/>
</dbReference>
<comment type="caution">
    <text evidence="2">The sequence shown here is derived from an EMBL/GenBank/DDBJ whole genome shotgun (WGS) entry which is preliminary data.</text>
</comment>
<feature type="domain" description="TIR" evidence="1">
    <location>
        <begin position="1"/>
        <end position="140"/>
    </location>
</feature>
<dbReference type="Gene3D" id="3.90.1580.10">
    <property type="entry name" value="paralog of FGE (formylglycine-generating enzyme)"/>
    <property type="match status" value="1"/>
</dbReference>
<dbReference type="Proteomes" id="UP000481033">
    <property type="component" value="Unassembled WGS sequence"/>
</dbReference>
<dbReference type="RefSeq" id="WP_163702617.1">
    <property type="nucleotide sequence ID" value="NZ_QXHD01000004.1"/>
</dbReference>
<dbReference type="InterPro" id="IPR051043">
    <property type="entry name" value="Sulfatase_Mod_Factor_Kinase"/>
</dbReference>
<sequence length="392" mass="44451">MIRIFLAHAKEDKAQVFELYNRLKQKGYQPWLDKMDLRGGQNWRLEIPKAIKNCDVFIACLSQTSVSKRSYVQKEFKMALNKYSELPPGDVYLIPLRLDDCEIPELRQEEYGVNLQDIHWVDFFEPDGFEQLVAAIDYAFPDAVKATVSAEGEEITLQPKAIDLGNGVTLELEYIPGGTFQMGAPANENDGEDWEQPQHEVTVPAFWMGKYPVTQAQYQAVEGDNPSYGKGDNLPVETVSWYKAVSFCERISQKTRENIQLPSEAEWEYACRAGTMTRYYFGDTLSGEQANYDRNIGETTPVGTYPANAFGLYDMHGNVWEWCQDSWHKISDGAPTDGSAWTEGGNSNHRVIRGGSWNCVPRGCRSVGRLDYFSEHDNLSLGFRVVCRAPRV</sequence>
<dbReference type="PROSITE" id="PS50104">
    <property type="entry name" value="TIR"/>
    <property type="match status" value="1"/>
</dbReference>
<proteinExistence type="predicted"/>
<dbReference type="Pfam" id="PF13676">
    <property type="entry name" value="TIR_2"/>
    <property type="match status" value="1"/>
</dbReference>
<dbReference type="EMBL" id="QXHD01000004">
    <property type="protein sequence ID" value="NEZ59796.1"/>
    <property type="molecule type" value="Genomic_DNA"/>
</dbReference>
<keyword evidence="3" id="KW-1185">Reference proteome</keyword>
<evidence type="ECO:0000259" key="1">
    <source>
        <dbReference type="PROSITE" id="PS50104"/>
    </source>
</evidence>
<evidence type="ECO:0000313" key="2">
    <source>
        <dbReference type="EMBL" id="NEZ59796.1"/>
    </source>
</evidence>
<dbReference type="Pfam" id="PF03781">
    <property type="entry name" value="FGE-sulfatase"/>
    <property type="match status" value="1"/>
</dbReference>